<dbReference type="AlphaFoldDB" id="A0A9X2KZY6"/>
<keyword evidence="4" id="KW-0378">Hydrolase</keyword>
<gene>
    <name evidence="6" type="ORF">MKO06_16255</name>
</gene>
<dbReference type="SUPFAM" id="SSF50324">
    <property type="entry name" value="Inorganic pyrophosphatase"/>
    <property type="match status" value="1"/>
</dbReference>
<dbReference type="PROSITE" id="PS51257">
    <property type="entry name" value="PROKAR_LIPOPROTEIN"/>
    <property type="match status" value="1"/>
</dbReference>
<evidence type="ECO:0000256" key="3">
    <source>
        <dbReference type="ARBA" id="ARBA00022723"/>
    </source>
</evidence>
<dbReference type="RefSeq" id="WP_241552318.1">
    <property type="nucleotide sequence ID" value="NZ_JANCNS010000003.1"/>
</dbReference>
<keyword evidence="7" id="KW-1185">Reference proteome</keyword>
<dbReference type="InterPro" id="IPR008162">
    <property type="entry name" value="Pyrophosphatase"/>
</dbReference>
<evidence type="ECO:0000313" key="7">
    <source>
        <dbReference type="Proteomes" id="UP001155280"/>
    </source>
</evidence>
<sequence length="197" mass="22383">MRILGILVMLVLVGCKSPYDYLNTDLISENGHYRAVIEIPAGTNSKIEYDKNLKEFKPSFRNGEERTIDFLAYPANYGFIPSTYSDPQSGGDGDPLDILVLSSSLNPGDIVEVLPIAILKLTDNDEQDFKVIAIPTDASKQTIRVANYEEFVKKYDPARKIIETWFLNYDLQDDTVLLGWGDEKEAIREIERWRVKS</sequence>
<dbReference type="PANTHER" id="PTHR10286">
    <property type="entry name" value="INORGANIC PYROPHOSPHATASE"/>
    <property type="match status" value="1"/>
</dbReference>
<keyword evidence="3" id="KW-0479">Metal-binding</keyword>
<comment type="cofactor">
    <cofactor evidence="1">
        <name>Mg(2+)</name>
        <dbReference type="ChEBI" id="CHEBI:18420"/>
    </cofactor>
</comment>
<dbReference type="Gene3D" id="3.90.80.10">
    <property type="entry name" value="Inorganic pyrophosphatase"/>
    <property type="match status" value="1"/>
</dbReference>
<accession>A0A9X2KZY6</accession>
<dbReference type="GO" id="GO:0005737">
    <property type="term" value="C:cytoplasm"/>
    <property type="evidence" value="ECO:0007669"/>
    <property type="project" value="InterPro"/>
</dbReference>
<evidence type="ECO:0000256" key="1">
    <source>
        <dbReference type="ARBA" id="ARBA00001946"/>
    </source>
</evidence>
<proteinExistence type="predicted"/>
<evidence type="ECO:0000256" key="4">
    <source>
        <dbReference type="ARBA" id="ARBA00022801"/>
    </source>
</evidence>
<comment type="caution">
    <text evidence="6">The sequence shown here is derived from an EMBL/GenBank/DDBJ whole genome shotgun (WGS) entry which is preliminary data.</text>
</comment>
<reference evidence="6" key="1">
    <citation type="submission" date="2022-07" db="EMBL/GenBank/DDBJ databases">
        <title>Gramela sediminis sp. nov., isolated from deep-sea sediment of the Indian Ocean.</title>
        <authorList>
            <person name="Shi H."/>
        </authorList>
    </citation>
    <scope>NUCLEOTIDE SEQUENCE</scope>
    <source>
        <strain evidence="6">GC03-9</strain>
    </source>
</reference>
<dbReference type="GO" id="GO:0000287">
    <property type="term" value="F:magnesium ion binding"/>
    <property type="evidence" value="ECO:0007669"/>
    <property type="project" value="InterPro"/>
</dbReference>
<dbReference type="EMBL" id="JANCNS010000003">
    <property type="protein sequence ID" value="MCP9201463.1"/>
    <property type="molecule type" value="Genomic_DNA"/>
</dbReference>
<organism evidence="6 7">
    <name type="scientific">Christiangramia oceanisediminis</name>
    <dbReference type="NCBI Taxonomy" id="2920386"/>
    <lineage>
        <taxon>Bacteria</taxon>
        <taxon>Pseudomonadati</taxon>
        <taxon>Bacteroidota</taxon>
        <taxon>Flavobacteriia</taxon>
        <taxon>Flavobacteriales</taxon>
        <taxon>Flavobacteriaceae</taxon>
        <taxon>Christiangramia</taxon>
    </lineage>
</organism>
<dbReference type="Pfam" id="PF00719">
    <property type="entry name" value="Pyrophosphatase"/>
    <property type="match status" value="1"/>
</dbReference>
<protein>
    <recommendedName>
        <fullName evidence="2">inorganic diphosphatase</fullName>
        <ecNumber evidence="2">3.6.1.1</ecNumber>
    </recommendedName>
</protein>
<dbReference type="PROSITE" id="PS00387">
    <property type="entry name" value="PPASE"/>
    <property type="match status" value="1"/>
</dbReference>
<evidence type="ECO:0000256" key="5">
    <source>
        <dbReference type="ARBA" id="ARBA00022842"/>
    </source>
</evidence>
<name>A0A9X2KZY6_9FLAO</name>
<dbReference type="InterPro" id="IPR036649">
    <property type="entry name" value="Pyrophosphatase_sf"/>
</dbReference>
<keyword evidence="5" id="KW-0460">Magnesium</keyword>
<evidence type="ECO:0000313" key="6">
    <source>
        <dbReference type="EMBL" id="MCP9201463.1"/>
    </source>
</evidence>
<dbReference type="GO" id="GO:0006796">
    <property type="term" value="P:phosphate-containing compound metabolic process"/>
    <property type="evidence" value="ECO:0007669"/>
    <property type="project" value="InterPro"/>
</dbReference>
<dbReference type="EC" id="3.6.1.1" evidence="2"/>
<dbReference type="Proteomes" id="UP001155280">
    <property type="component" value="Unassembled WGS sequence"/>
</dbReference>
<dbReference type="GO" id="GO:0004427">
    <property type="term" value="F:inorganic diphosphate phosphatase activity"/>
    <property type="evidence" value="ECO:0007669"/>
    <property type="project" value="UniProtKB-EC"/>
</dbReference>
<evidence type="ECO:0000256" key="2">
    <source>
        <dbReference type="ARBA" id="ARBA00012146"/>
    </source>
</evidence>